<proteinExistence type="predicted"/>
<reference evidence="1 2" key="1">
    <citation type="submission" date="2019-05" db="EMBL/GenBank/DDBJ databases">
        <title>Another draft genome of Portunus trituberculatus and its Hox gene families provides insights of decapod evolution.</title>
        <authorList>
            <person name="Jeong J.-H."/>
            <person name="Song I."/>
            <person name="Kim S."/>
            <person name="Choi T."/>
            <person name="Kim D."/>
            <person name="Ryu S."/>
            <person name="Kim W."/>
        </authorList>
    </citation>
    <scope>NUCLEOTIDE SEQUENCE [LARGE SCALE GENOMIC DNA]</scope>
    <source>
        <tissue evidence="1">Muscle</tissue>
    </source>
</reference>
<protein>
    <submittedName>
        <fullName evidence="1">Uncharacterized protein</fullName>
    </submittedName>
</protein>
<dbReference type="Proteomes" id="UP000324222">
    <property type="component" value="Unassembled WGS sequence"/>
</dbReference>
<comment type="caution">
    <text evidence="1">The sequence shown here is derived from an EMBL/GenBank/DDBJ whole genome shotgun (WGS) entry which is preliminary data.</text>
</comment>
<dbReference type="AlphaFoldDB" id="A0A5B7D3C2"/>
<evidence type="ECO:0000313" key="2">
    <source>
        <dbReference type="Proteomes" id="UP000324222"/>
    </source>
</evidence>
<accession>A0A5B7D3C2</accession>
<gene>
    <name evidence="1" type="ORF">E2C01_007002</name>
</gene>
<sequence length="98" mass="10402">MYEDSCIAFISSATPMGLSPDASAPPACTCSGASTTKELKPKSIVMPLSLDCGFLSKHAVLATVLRALAREVLPLSTCPSTPMLKFRVFPDITELLKN</sequence>
<organism evidence="1 2">
    <name type="scientific">Portunus trituberculatus</name>
    <name type="common">Swimming crab</name>
    <name type="synonym">Neptunus trituberculatus</name>
    <dbReference type="NCBI Taxonomy" id="210409"/>
    <lineage>
        <taxon>Eukaryota</taxon>
        <taxon>Metazoa</taxon>
        <taxon>Ecdysozoa</taxon>
        <taxon>Arthropoda</taxon>
        <taxon>Crustacea</taxon>
        <taxon>Multicrustacea</taxon>
        <taxon>Malacostraca</taxon>
        <taxon>Eumalacostraca</taxon>
        <taxon>Eucarida</taxon>
        <taxon>Decapoda</taxon>
        <taxon>Pleocyemata</taxon>
        <taxon>Brachyura</taxon>
        <taxon>Eubrachyura</taxon>
        <taxon>Portunoidea</taxon>
        <taxon>Portunidae</taxon>
        <taxon>Portuninae</taxon>
        <taxon>Portunus</taxon>
    </lineage>
</organism>
<dbReference type="EMBL" id="VSRR010000338">
    <property type="protein sequence ID" value="MPC14243.1"/>
    <property type="molecule type" value="Genomic_DNA"/>
</dbReference>
<evidence type="ECO:0000313" key="1">
    <source>
        <dbReference type="EMBL" id="MPC14243.1"/>
    </source>
</evidence>
<keyword evidence="2" id="KW-1185">Reference proteome</keyword>
<name>A0A5B7D3C2_PORTR</name>